<comment type="caution">
    <text evidence="2">The sequence shown here is derived from an EMBL/GenBank/DDBJ whole genome shotgun (WGS) entry which is preliminary data.</text>
</comment>
<protein>
    <submittedName>
        <fullName evidence="2">Uncharacterized protein</fullName>
    </submittedName>
</protein>
<feature type="transmembrane region" description="Helical" evidence="1">
    <location>
        <begin position="155"/>
        <end position="179"/>
    </location>
</feature>
<gene>
    <name evidence="2" type="ORF">AYI68_g4296</name>
</gene>
<feature type="transmembrane region" description="Helical" evidence="1">
    <location>
        <begin position="254"/>
        <end position="274"/>
    </location>
</feature>
<keyword evidence="1" id="KW-0812">Transmembrane</keyword>
<evidence type="ECO:0000313" key="2">
    <source>
        <dbReference type="EMBL" id="OLY81596.1"/>
    </source>
</evidence>
<feature type="transmembrane region" description="Helical" evidence="1">
    <location>
        <begin position="123"/>
        <end position="149"/>
    </location>
</feature>
<accession>A0A1R0GXH5</accession>
<dbReference type="OrthoDB" id="5542428at2759"/>
<evidence type="ECO:0000256" key="1">
    <source>
        <dbReference type="SAM" id="Phobius"/>
    </source>
</evidence>
<keyword evidence="1" id="KW-0472">Membrane</keyword>
<feature type="transmembrane region" description="Helical" evidence="1">
    <location>
        <begin position="230"/>
        <end position="248"/>
    </location>
</feature>
<dbReference type="EMBL" id="LSSL01002324">
    <property type="protein sequence ID" value="OLY81596.1"/>
    <property type="molecule type" value="Genomic_DNA"/>
</dbReference>
<keyword evidence="1" id="KW-1133">Transmembrane helix</keyword>
<keyword evidence="3" id="KW-1185">Reference proteome</keyword>
<proteinExistence type="predicted"/>
<dbReference type="Proteomes" id="UP000187455">
    <property type="component" value="Unassembled WGS sequence"/>
</dbReference>
<sequence length="294" mass="33302">MIKQTILLNQDDIYTEIASSEGEKINESPQGPVKPEISIVSPDFSLAEIPETNSPPPYTPFYSNDIINTLTETENQVNAIDNEPKFPTLPNNDYIPTPVISSKCDKCSIKSSYFDSLSDSSNWLAIAFQLVNSIFGLSVFIIVSFMFLFSIGALIVLPMGLIFVWISSALARFFVFVQIKSFSMIRSRKECCINCRSYSSTKNIIPDVVYKPNDKRGFFSTLYSPLKDSYTWLSFAYITLINPFTAIIGSALTFTGLFLGIMIFPTLPFSFRLIRRYSVWQRNSTLEFLRIKKS</sequence>
<organism evidence="2 3">
    <name type="scientific">Smittium mucronatum</name>
    <dbReference type="NCBI Taxonomy" id="133383"/>
    <lineage>
        <taxon>Eukaryota</taxon>
        <taxon>Fungi</taxon>
        <taxon>Fungi incertae sedis</taxon>
        <taxon>Zoopagomycota</taxon>
        <taxon>Kickxellomycotina</taxon>
        <taxon>Harpellomycetes</taxon>
        <taxon>Harpellales</taxon>
        <taxon>Legeriomycetaceae</taxon>
        <taxon>Smittium</taxon>
    </lineage>
</organism>
<name>A0A1R0GXH5_9FUNG</name>
<evidence type="ECO:0000313" key="3">
    <source>
        <dbReference type="Proteomes" id="UP000187455"/>
    </source>
</evidence>
<dbReference type="AlphaFoldDB" id="A0A1R0GXH5"/>
<reference evidence="2 3" key="1">
    <citation type="journal article" date="2016" name="Mol. Biol. Evol.">
        <title>Genome-Wide Survey of Gut Fungi (Harpellales) Reveals the First Horizontally Transferred Ubiquitin Gene from a Mosquito Host.</title>
        <authorList>
            <person name="Wang Y."/>
            <person name="White M.M."/>
            <person name="Kvist S."/>
            <person name="Moncalvo J.M."/>
        </authorList>
    </citation>
    <scope>NUCLEOTIDE SEQUENCE [LARGE SCALE GENOMIC DNA]</scope>
    <source>
        <strain evidence="2 3">ALG-7-W6</strain>
    </source>
</reference>